<dbReference type="Proteomes" id="UP000828678">
    <property type="component" value="Segment"/>
</dbReference>
<gene>
    <name evidence="1" type="primary">6</name>
    <name evidence="1" type="ORF">AH03_6</name>
</gene>
<evidence type="ECO:0000313" key="1">
    <source>
        <dbReference type="EMBL" id="QZA70423.1"/>
    </source>
</evidence>
<accession>A0AAE8BPY4</accession>
<organism evidence="1 2">
    <name type="scientific">Erwinia phage AH03</name>
    <dbReference type="NCBI Taxonomy" id="2869568"/>
    <lineage>
        <taxon>Viruses</taxon>
        <taxon>Duplodnaviria</taxon>
        <taxon>Heunggongvirae</taxon>
        <taxon>Uroviricota</taxon>
        <taxon>Caudoviricetes</taxon>
        <taxon>Ahotrevirus</taxon>
        <taxon>Ahotrevirus AH03</taxon>
    </lineage>
</organism>
<protein>
    <submittedName>
        <fullName evidence="1">Uncharacterized protein</fullName>
    </submittedName>
</protein>
<keyword evidence="2" id="KW-1185">Reference proteome</keyword>
<proteinExistence type="predicted"/>
<dbReference type="EMBL" id="MZ501266">
    <property type="protein sequence ID" value="QZA70423.1"/>
    <property type="molecule type" value="Genomic_DNA"/>
</dbReference>
<reference evidence="1" key="1">
    <citation type="submission" date="2021-07" db="EMBL/GenBank/DDBJ databases">
        <authorList>
            <person name="Roth S.J."/>
            <person name="Krukonis G.P."/>
            <person name="Delesalle V.A."/>
        </authorList>
    </citation>
    <scope>NUCLEOTIDE SEQUENCE</scope>
</reference>
<sequence length="77" mass="8420">MSKILCLTQAVVISKQDHMSCGGWSDETAFESVWIVSDKIESFAQCGLTHIKTTSGELIKVKESASVIVEMMNGEQP</sequence>
<evidence type="ECO:0000313" key="2">
    <source>
        <dbReference type="Proteomes" id="UP000828678"/>
    </source>
</evidence>
<name>A0AAE8BPY4_9CAUD</name>